<evidence type="ECO:0000259" key="4">
    <source>
        <dbReference type="PROSITE" id="PS51698"/>
    </source>
</evidence>
<dbReference type="Gene3D" id="3.30.70.330">
    <property type="match status" value="2"/>
</dbReference>
<dbReference type="GO" id="GO:0016567">
    <property type="term" value="P:protein ubiquitination"/>
    <property type="evidence" value="ECO:0007669"/>
    <property type="project" value="UniProtKB-UniPathway"/>
</dbReference>
<dbReference type="PROSITE" id="PS51698">
    <property type="entry name" value="U_BOX"/>
    <property type="match status" value="1"/>
</dbReference>
<protein>
    <submittedName>
        <fullName evidence="5">Uncharacterized protein</fullName>
    </submittedName>
</protein>
<feature type="region of interest" description="Disordered" evidence="2">
    <location>
        <begin position="461"/>
        <end position="485"/>
    </location>
</feature>
<keyword evidence="6" id="KW-1185">Reference proteome</keyword>
<dbReference type="CDD" id="cd00590">
    <property type="entry name" value="RRM_SF"/>
    <property type="match status" value="2"/>
</dbReference>
<keyword evidence="1" id="KW-0694">RNA-binding</keyword>
<evidence type="ECO:0000313" key="5">
    <source>
        <dbReference type="EMBL" id="KAG2488268.1"/>
    </source>
</evidence>
<dbReference type="SUPFAM" id="SSF54928">
    <property type="entry name" value="RNA-binding domain, RBD"/>
    <property type="match status" value="1"/>
</dbReference>
<dbReference type="InterPro" id="IPR052085">
    <property type="entry name" value="WD-SAM-U-box"/>
</dbReference>
<sequence length="611" mass="64720">MGSRALETATSLEPYLNRRVLFVQGIPSECPKNEVLSVLTQACRQPQQGRIDILTTPEGRNRGTAFLNFHNLEAAKEALEKWRFGLELRDRELRLQYSSDKEFKDVIQSPAMSRFKVLVRNIPEELAPQDIFDAFSEHGEILQLHTNVDHHGTYFAIVQYTEVAAAQKAVRLANGSKVLSNVLTVEPYRPNQPLAPLSRAGGQAGSQAGAQARAQAPAQEEASGPAALQRPVQGMTYAALQQQQEREAEAAAAAAAAAAQYQQQQQQGGAGEYQEPEDAEGPGASRMLAIPTFYATAAAGAPQGPTEAGSLASLLTTALHHVRAVEDLLCCPITQEPLQDPVVAADGNTYERAAIEAWLVEHSTSPMSNQTLPHKLLIPNNLVRKIMDDMAGKTAAAGDTPPAAASAAPAANGPAAAYPAAAAPVSAPAEVAPAPAAPEPLRLPIPVPTPVAAVQAPQAVQPPEPGIRYAPQQPQQQAQHAQQQPVHLMAPAGMAGAGAAAGVGSRGVPVEQVRQIAQSVGAMLHARAQHAQHAPPPQQQDVGAGQQQAYDAQGYEAAQQAQHAAYALQAQQAQQQMMAMRLQQHQVAAQVAAQQQALQYAQPGYPPSAYY</sequence>
<dbReference type="InterPro" id="IPR035979">
    <property type="entry name" value="RBD_domain_sf"/>
</dbReference>
<name>A0A835XQA1_9CHLO</name>
<dbReference type="Proteomes" id="UP000612055">
    <property type="component" value="Unassembled WGS sequence"/>
</dbReference>
<organism evidence="5 6">
    <name type="scientific">Edaphochlamys debaryana</name>
    <dbReference type="NCBI Taxonomy" id="47281"/>
    <lineage>
        <taxon>Eukaryota</taxon>
        <taxon>Viridiplantae</taxon>
        <taxon>Chlorophyta</taxon>
        <taxon>core chlorophytes</taxon>
        <taxon>Chlorophyceae</taxon>
        <taxon>CS clade</taxon>
        <taxon>Chlamydomonadales</taxon>
        <taxon>Chlamydomonadales incertae sedis</taxon>
        <taxon>Edaphochlamys</taxon>
    </lineage>
</organism>
<comment type="caution">
    <text evidence="5">The sequence shown here is derived from an EMBL/GenBank/DDBJ whole genome shotgun (WGS) entry which is preliminary data.</text>
</comment>
<dbReference type="OrthoDB" id="10064100at2759"/>
<dbReference type="AlphaFoldDB" id="A0A835XQA1"/>
<dbReference type="EMBL" id="JAEHOE010000085">
    <property type="protein sequence ID" value="KAG2488268.1"/>
    <property type="molecule type" value="Genomic_DNA"/>
</dbReference>
<reference evidence="5" key="1">
    <citation type="journal article" date="2020" name="bioRxiv">
        <title>Comparative genomics of Chlamydomonas.</title>
        <authorList>
            <person name="Craig R.J."/>
            <person name="Hasan A.R."/>
            <person name="Ness R.W."/>
            <person name="Keightley P.D."/>
        </authorList>
    </citation>
    <scope>NUCLEOTIDE SEQUENCE</scope>
    <source>
        <strain evidence="5">CCAP 11/70</strain>
    </source>
</reference>
<feature type="region of interest" description="Disordered" evidence="2">
    <location>
        <begin position="526"/>
        <end position="550"/>
    </location>
</feature>
<dbReference type="InterPro" id="IPR003613">
    <property type="entry name" value="Ubox_domain"/>
</dbReference>
<dbReference type="InterPro" id="IPR000504">
    <property type="entry name" value="RRM_dom"/>
</dbReference>
<feature type="domain" description="U-box" evidence="4">
    <location>
        <begin position="324"/>
        <end position="397"/>
    </location>
</feature>
<dbReference type="SMART" id="SM00360">
    <property type="entry name" value="RRM"/>
    <property type="match status" value="2"/>
</dbReference>
<dbReference type="PROSITE" id="PS50102">
    <property type="entry name" value="RRM"/>
    <property type="match status" value="2"/>
</dbReference>
<evidence type="ECO:0000256" key="2">
    <source>
        <dbReference type="SAM" id="MobiDB-lite"/>
    </source>
</evidence>
<feature type="compositionally biased region" description="Low complexity" evidence="2">
    <location>
        <begin position="198"/>
        <end position="222"/>
    </location>
</feature>
<dbReference type="SUPFAM" id="SSF57850">
    <property type="entry name" value="RING/U-box"/>
    <property type="match status" value="1"/>
</dbReference>
<evidence type="ECO:0000259" key="3">
    <source>
        <dbReference type="PROSITE" id="PS50102"/>
    </source>
</evidence>
<dbReference type="PANTHER" id="PTHR46573">
    <property type="entry name" value="WD REPEAT, SAM AND U-BOX DOMAIN-CONTAINING PROTEIN 1"/>
    <property type="match status" value="1"/>
</dbReference>
<evidence type="ECO:0000313" key="6">
    <source>
        <dbReference type="Proteomes" id="UP000612055"/>
    </source>
</evidence>
<dbReference type="InterPro" id="IPR013083">
    <property type="entry name" value="Znf_RING/FYVE/PHD"/>
</dbReference>
<dbReference type="Pfam" id="PF04564">
    <property type="entry name" value="U-box"/>
    <property type="match status" value="1"/>
</dbReference>
<dbReference type="InterPro" id="IPR012677">
    <property type="entry name" value="Nucleotide-bd_a/b_plait_sf"/>
</dbReference>
<accession>A0A835XQA1</accession>
<evidence type="ECO:0000256" key="1">
    <source>
        <dbReference type="PROSITE-ProRule" id="PRU00176"/>
    </source>
</evidence>
<dbReference type="Pfam" id="PF00076">
    <property type="entry name" value="RRM_1"/>
    <property type="match status" value="2"/>
</dbReference>
<feature type="domain" description="RRM" evidence="3">
    <location>
        <begin position="115"/>
        <end position="190"/>
    </location>
</feature>
<dbReference type="UniPathway" id="UPA00143"/>
<feature type="domain" description="RRM" evidence="3">
    <location>
        <begin position="19"/>
        <end position="100"/>
    </location>
</feature>
<dbReference type="GO" id="GO:0004842">
    <property type="term" value="F:ubiquitin-protein transferase activity"/>
    <property type="evidence" value="ECO:0007669"/>
    <property type="project" value="InterPro"/>
</dbReference>
<proteinExistence type="predicted"/>
<dbReference type="Gene3D" id="3.30.40.10">
    <property type="entry name" value="Zinc/RING finger domain, C3HC4 (zinc finger)"/>
    <property type="match status" value="1"/>
</dbReference>
<gene>
    <name evidence="5" type="ORF">HYH03_013119</name>
</gene>
<feature type="region of interest" description="Disordered" evidence="2">
    <location>
        <begin position="193"/>
        <end position="226"/>
    </location>
</feature>
<feature type="compositionally biased region" description="Low complexity" evidence="2">
    <location>
        <begin position="470"/>
        <end position="485"/>
    </location>
</feature>
<dbReference type="PANTHER" id="PTHR46573:SF1">
    <property type="entry name" value="WD REPEAT, SAM AND U-BOX DOMAIN-CONTAINING PROTEIN 1"/>
    <property type="match status" value="1"/>
</dbReference>
<dbReference type="SMART" id="SM00504">
    <property type="entry name" value="Ubox"/>
    <property type="match status" value="1"/>
</dbReference>
<dbReference type="GO" id="GO:0003723">
    <property type="term" value="F:RNA binding"/>
    <property type="evidence" value="ECO:0007669"/>
    <property type="project" value="UniProtKB-UniRule"/>
</dbReference>
<dbReference type="CDD" id="cd16655">
    <property type="entry name" value="RING-Ubox_WDSUB1-like"/>
    <property type="match status" value="1"/>
</dbReference>